<accession>A0ABS8UAH7</accession>
<protein>
    <submittedName>
        <fullName evidence="1">Uncharacterized protein</fullName>
    </submittedName>
</protein>
<dbReference type="EMBL" id="JAJQKU010000002">
    <property type="protein sequence ID" value="MCD9096503.1"/>
    <property type="molecule type" value="Genomic_DNA"/>
</dbReference>
<sequence length="347" mass="38429">MNHMKFYGDVRLKRLIRHTDDQKPRSVGRALDVLRVGLWFEGLRARLGSTTAYGLGQIIQPHTYKKGLHHNNLWAKYACGRHVPGVETVQAGASKVPGSEELLDSPAWHALDVTRSAGCSGDSLLRSLRPSVQVAVFEARELSAGRYVRRSALGRSLRSLEGQADLQSLAATVVLLRNAHERGDASMAYTIGRSLHRSLLMAAACSPLKFVSLELFEFFIRTVFPMSASKKFALELDRDMLRAQLAWLTGTAMQLHKSGKPGFSLVGDTRQLMRLLHGNFGLDLMFGLGPRLKLNVPAEEADEDETSFVAVHNAHFEWGVSVLRAGRCERFPPTNYADVIAERALTP</sequence>
<name>A0ABS8UAH7_9GAMM</name>
<evidence type="ECO:0000313" key="2">
    <source>
        <dbReference type="Proteomes" id="UP001430360"/>
    </source>
</evidence>
<reference evidence="1" key="1">
    <citation type="submission" date="2021-12" db="EMBL/GenBank/DDBJ databases">
        <authorList>
            <person name="Ulrich A."/>
        </authorList>
    </citation>
    <scope>NUCLEOTIDE SEQUENCE</scope>
    <source>
        <strain evidence="1">A1P009</strain>
    </source>
</reference>
<comment type="caution">
    <text evidence="1">The sequence shown here is derived from an EMBL/GenBank/DDBJ whole genome shotgun (WGS) entry which is preliminary data.</text>
</comment>
<organism evidence="1 2">
    <name type="scientific">Luteimonas fraxinea</name>
    <dbReference type="NCBI Taxonomy" id="2901869"/>
    <lineage>
        <taxon>Bacteria</taxon>
        <taxon>Pseudomonadati</taxon>
        <taxon>Pseudomonadota</taxon>
        <taxon>Gammaproteobacteria</taxon>
        <taxon>Lysobacterales</taxon>
        <taxon>Lysobacteraceae</taxon>
        <taxon>Luteimonas</taxon>
    </lineage>
</organism>
<dbReference type="Proteomes" id="UP001430360">
    <property type="component" value="Unassembled WGS sequence"/>
</dbReference>
<keyword evidence="2" id="KW-1185">Reference proteome</keyword>
<proteinExistence type="predicted"/>
<gene>
    <name evidence="1" type="ORF">LTT95_06065</name>
</gene>
<dbReference type="RefSeq" id="WP_232135194.1">
    <property type="nucleotide sequence ID" value="NZ_JAJQKU010000002.1"/>
</dbReference>
<reference evidence="1" key="2">
    <citation type="journal article" date="2022" name="Syst. Appl. Microbiol.">
        <title>Physiological and genomic characterisation of Luteimonas fraxinea sp. nov., a bacterial species associated with trees tolerant to ash dieback.</title>
        <authorList>
            <person name="Ulrich K."/>
            <person name="Becker R."/>
            <person name="Behrendt U."/>
            <person name="Kube M."/>
            <person name="Schneck V."/>
            <person name="Ulrich A."/>
        </authorList>
    </citation>
    <scope>NUCLEOTIDE SEQUENCE</scope>
    <source>
        <strain evidence="1">A1P009</strain>
    </source>
</reference>
<evidence type="ECO:0000313" key="1">
    <source>
        <dbReference type="EMBL" id="MCD9096503.1"/>
    </source>
</evidence>